<dbReference type="GO" id="GO:0005737">
    <property type="term" value="C:cytoplasm"/>
    <property type="evidence" value="ECO:0007669"/>
    <property type="project" value="TreeGrafter"/>
</dbReference>
<feature type="coiled-coil region" evidence="1">
    <location>
        <begin position="371"/>
        <end position="398"/>
    </location>
</feature>
<proteinExistence type="predicted"/>
<feature type="compositionally biased region" description="Polar residues" evidence="2">
    <location>
        <begin position="223"/>
        <end position="237"/>
    </location>
</feature>
<dbReference type="InterPro" id="IPR036869">
    <property type="entry name" value="J_dom_sf"/>
</dbReference>
<feature type="region of interest" description="Disordered" evidence="2">
    <location>
        <begin position="286"/>
        <end position="323"/>
    </location>
</feature>
<accession>A0A2I0B2K2</accession>
<feature type="region of interest" description="Disordered" evidence="2">
    <location>
        <begin position="818"/>
        <end position="838"/>
    </location>
</feature>
<feature type="region of interest" description="Disordered" evidence="2">
    <location>
        <begin position="570"/>
        <end position="589"/>
    </location>
</feature>
<evidence type="ECO:0000313" key="4">
    <source>
        <dbReference type="Proteomes" id="UP000236161"/>
    </source>
</evidence>
<dbReference type="EMBL" id="KZ451921">
    <property type="protein sequence ID" value="PKA62018.1"/>
    <property type="molecule type" value="Genomic_DNA"/>
</dbReference>
<dbReference type="PANTHER" id="PTHR23172">
    <property type="entry name" value="AUXILIN/CYCLIN G-ASSOCIATED KINASE-RELATED"/>
    <property type="match status" value="1"/>
</dbReference>
<organism evidence="3 4">
    <name type="scientific">Apostasia shenzhenica</name>
    <dbReference type="NCBI Taxonomy" id="1088818"/>
    <lineage>
        <taxon>Eukaryota</taxon>
        <taxon>Viridiplantae</taxon>
        <taxon>Streptophyta</taxon>
        <taxon>Embryophyta</taxon>
        <taxon>Tracheophyta</taxon>
        <taxon>Spermatophyta</taxon>
        <taxon>Magnoliopsida</taxon>
        <taxon>Liliopsida</taxon>
        <taxon>Asparagales</taxon>
        <taxon>Orchidaceae</taxon>
        <taxon>Apostasioideae</taxon>
        <taxon>Apostasia</taxon>
    </lineage>
</organism>
<dbReference type="GO" id="GO:0030276">
    <property type="term" value="F:clathrin binding"/>
    <property type="evidence" value="ECO:0007669"/>
    <property type="project" value="TreeGrafter"/>
</dbReference>
<dbReference type="GO" id="GO:0072318">
    <property type="term" value="P:clathrin coat disassembly"/>
    <property type="evidence" value="ECO:0007669"/>
    <property type="project" value="TreeGrafter"/>
</dbReference>
<feature type="region of interest" description="Disordered" evidence="2">
    <location>
        <begin position="1614"/>
        <end position="1635"/>
    </location>
</feature>
<feature type="region of interest" description="Disordered" evidence="2">
    <location>
        <begin position="201"/>
        <end position="266"/>
    </location>
</feature>
<evidence type="ECO:0000313" key="3">
    <source>
        <dbReference type="EMBL" id="PKA62018.1"/>
    </source>
</evidence>
<keyword evidence="4" id="KW-1185">Reference proteome</keyword>
<evidence type="ECO:0000256" key="2">
    <source>
        <dbReference type="SAM" id="MobiDB-lite"/>
    </source>
</evidence>
<feature type="region of interest" description="Disordered" evidence="2">
    <location>
        <begin position="691"/>
        <end position="710"/>
    </location>
</feature>
<dbReference type="SUPFAM" id="SSF46565">
    <property type="entry name" value="Chaperone J-domain"/>
    <property type="match status" value="2"/>
</dbReference>
<feature type="compositionally biased region" description="Pro residues" evidence="2">
    <location>
        <begin position="293"/>
        <end position="302"/>
    </location>
</feature>
<reference evidence="3 4" key="1">
    <citation type="journal article" date="2017" name="Nature">
        <title>The Apostasia genome and the evolution of orchids.</title>
        <authorList>
            <person name="Zhang G.Q."/>
            <person name="Liu K.W."/>
            <person name="Li Z."/>
            <person name="Lohaus R."/>
            <person name="Hsiao Y.Y."/>
            <person name="Niu S.C."/>
            <person name="Wang J.Y."/>
            <person name="Lin Y.C."/>
            <person name="Xu Q."/>
            <person name="Chen L.J."/>
            <person name="Yoshida K."/>
            <person name="Fujiwara S."/>
            <person name="Wang Z.W."/>
            <person name="Zhang Y.Q."/>
            <person name="Mitsuda N."/>
            <person name="Wang M."/>
            <person name="Liu G.H."/>
            <person name="Pecoraro L."/>
            <person name="Huang H.X."/>
            <person name="Xiao X.J."/>
            <person name="Lin M."/>
            <person name="Wu X.Y."/>
            <person name="Wu W.L."/>
            <person name="Chen Y.Y."/>
            <person name="Chang S.B."/>
            <person name="Sakamoto S."/>
            <person name="Ohme-Takagi M."/>
            <person name="Yagi M."/>
            <person name="Zeng S.J."/>
            <person name="Shen C.Y."/>
            <person name="Yeh C.M."/>
            <person name="Luo Y.B."/>
            <person name="Tsai W.C."/>
            <person name="Van de Peer Y."/>
            <person name="Liu Z.J."/>
        </authorList>
    </citation>
    <scope>NUCLEOTIDE SEQUENCE [LARGE SCALE GENOMIC DNA]</scope>
    <source>
        <strain evidence="4">cv. Shenzhen</strain>
        <tissue evidence="3">Stem</tissue>
    </source>
</reference>
<dbReference type="OrthoDB" id="1717591at2759"/>
<dbReference type="STRING" id="1088818.A0A2I0B2K2"/>
<name>A0A2I0B2K2_9ASPA</name>
<sequence>MEELHSSRRQRKKPHDAAAAAVARSDFDDIFGGPLRHWNASFPPRIEDYSEIFGGAASASSIPVLELPSVDDDCRGGVDYSEIFGRFDGGDFGFSYDELFEEEKAFGVSRSNMRTPGDVFSNQQANEVSELPVDGSLGNHVANPDMDQLSSIPKQSDDILLKTFNEPSQRTSQAITSASTAMVNAKDPAYEMESKIVNKMATSGTSTKGCEHDEEIEKEKPHSFSSNAKKHGLNQNAELRPPDSVSASLVPENEKHHSRSSSYHSTCSGDMVLSDVTFLDVSEISLQTKPMKEPPPSRPPPNLSMKTEDPKMRDSYSSADQEGMLPKPIVNCQLYSSSGATKSSANGDCNKVEHCFYDTEFDPSSAAAASAAAIKEAMEQAQARLKRAKEYMERKHDKFHRKAGHNKTRNGDVGKDDGIEVKAAQNLLKENIFVDECIFVRRESQRISYGNYQLQKTQENGSKSYEVTHELDESTGERKADELYHELFNNIRIGSTIHGIYRTENERNAKEAIIASQENENDSIVAEGAHKFQGKCKSSEVDCNVENLGSDASVNVLGISGMKGARENENSLKEASIGDRDKKNDTKVGEKAYESEEKLESSTVLNVQKPLNDINFKVSGVAGMGGREDVPDTVLEWFMLKDNAMKVEDNYDSTALDEHRELRDSRETSSSEEEANKTNAFCGSFCRENVKRPNSSDCRENEKRPETSNADHKFEVVNEYGKGTELNAAEESCRYVDENRTDFIISHPNCELNASNKNSEDVNETLFQGSFANEIRIFNDVLSSYDKLVEKELHENTAPCSNFGEETRSTIHRYSHDDAGQEIKGSSNSAKNNEGESLHLKEKARISAGNELKQDITRKSNEPENVLEKLQVRGTVDHANIEQILNSKIEDSLKEARDVHAKFEDNESSMRTTMNEELVHSDVLTAEERCGGSESMAQACVASELASNQSRSKAIDEAFLQGQNDDLDSLKVDLEKPEGSLPAHVQDTRHVSHAYPSGCQKHPGMNENEKLNHVEMWKDKEDAVKLEEEKNIERVKDDMSVERANHEACERAITESRLRAERIAVERVTAEARQRALEEAQEKAKKAAEFEKASREARLKAERLAVERATEEARQRAIKKALAEKASKEARDQAAQIKATCKDRIKKDNTSVHVKEDLNTRKKPSNDIPWNAQEQSATANIHRVSDSYHDGGNESTLRCKAIHEREQRTAERAAKALAEKNMRDILAQREQAERDRLAESLDTEVKRWSSCKDGNLRALLSTLHYILGPESGWQPIPLTDVITTAAVKKAYRKATLCVHPDKLQQRGAGIQQKYICEKVFDLLKPIPLTDVITTAAIKEVYRKATLCVHPDKLQQRGAGIQQKYICEKVFDLLQFLWGVGLPNDNGVVQRFPRAGWRLAFEWKGIRELGCMIHPSSKGENMMGAGQCDGGSLDVNSALIQAKGESLPLAIKLNFGEKEENTAPCTNDENIAGSLALISEENKKVYTNVIHRPIALQGETFSRLLQGTASSNSKKHDLTSPPPTRRDLVESVESLETLLPDVGLEDPTLANRATCEKSCSRWFKRLQKRLKKYDASSVEMQQQISRALNRNKFGDYSEAHLQSWVRRWCRNGRGRVRGASKPAAPSKSEAENSRIQPAKIKNKISSSIEAMALMGKSLNNYRPCSFQRKGASVLWTT</sequence>
<dbReference type="GO" id="GO:0072583">
    <property type="term" value="P:clathrin-dependent endocytosis"/>
    <property type="evidence" value="ECO:0007669"/>
    <property type="project" value="TreeGrafter"/>
</dbReference>
<dbReference type="GO" id="GO:0031982">
    <property type="term" value="C:vesicle"/>
    <property type="evidence" value="ECO:0007669"/>
    <property type="project" value="TreeGrafter"/>
</dbReference>
<evidence type="ECO:0000256" key="1">
    <source>
        <dbReference type="SAM" id="Coils"/>
    </source>
</evidence>
<dbReference type="Gene3D" id="1.10.287.110">
    <property type="entry name" value="DnaJ domain"/>
    <property type="match status" value="2"/>
</dbReference>
<dbReference type="Proteomes" id="UP000236161">
    <property type="component" value="Unassembled WGS sequence"/>
</dbReference>
<feature type="coiled-coil region" evidence="1">
    <location>
        <begin position="1200"/>
        <end position="1235"/>
    </location>
</feature>
<protein>
    <submittedName>
        <fullName evidence="3">Auxilin-related protein 2</fullName>
    </submittedName>
</protein>
<feature type="compositionally biased region" description="Basic and acidic residues" evidence="2">
    <location>
        <begin position="209"/>
        <end position="222"/>
    </location>
</feature>
<keyword evidence="1" id="KW-0175">Coiled coil</keyword>
<feature type="compositionally biased region" description="Basic and acidic residues" evidence="2">
    <location>
        <begin position="697"/>
        <end position="710"/>
    </location>
</feature>
<dbReference type="PANTHER" id="PTHR23172:SF87">
    <property type="entry name" value="CHAPERONE DNAJ-DOMAIN SUPERFAMILY PROTEIN"/>
    <property type="match status" value="1"/>
</dbReference>
<gene>
    <name evidence="3" type="ORF">AXF42_Ash018243</name>
</gene>